<keyword evidence="1" id="KW-0732">Signal</keyword>
<feature type="chain" id="PRO_5001714651" evidence="1">
    <location>
        <begin position="35"/>
        <end position="107"/>
    </location>
</feature>
<name>A0A076KZ72_NEPPI</name>
<feature type="signal peptide" evidence="1">
    <location>
        <begin position="1"/>
        <end position="34"/>
    </location>
</feature>
<dbReference type="EMBL" id="KF433123">
    <property type="protein sequence ID" value="AII97448.1"/>
    <property type="molecule type" value="mRNA"/>
</dbReference>
<proteinExistence type="evidence at transcript level"/>
<evidence type="ECO:0000256" key="1">
    <source>
        <dbReference type="SAM" id="SignalP"/>
    </source>
</evidence>
<accession>A0A076KZ72</accession>
<reference evidence="2" key="1">
    <citation type="submission" date="2013-07" db="EMBL/GenBank/DDBJ databases">
        <title>Nephila pilipes venom gland.</title>
        <authorList>
            <person name="Huo L.J."/>
        </authorList>
    </citation>
    <scope>NUCLEOTIDE SEQUENCE</scope>
    <source>
        <tissue evidence="2">Venom gland</tissue>
    </source>
</reference>
<dbReference type="AlphaFoldDB" id="A0A076KZ72"/>
<sequence>MMTAPTRICSATTSTLMSPTLVCVLLLMDRLLHCQDLVWMSKPASASWLNTRFSNTIPTQRCQSARKMVPSLLFNAVKFPRNAGASTGTETFWCLPQPKCTLAIEMI</sequence>
<protein>
    <submittedName>
        <fullName evidence="2">BLTX37</fullName>
    </submittedName>
</protein>
<evidence type="ECO:0000313" key="2">
    <source>
        <dbReference type="EMBL" id="AII97448.1"/>
    </source>
</evidence>
<organism evidence="2">
    <name type="scientific">Nephila pilipes</name>
    <name type="common">Giant wood spider</name>
    <name type="synonym">Nephila maculata</name>
    <dbReference type="NCBI Taxonomy" id="299642"/>
    <lineage>
        <taxon>Eukaryota</taxon>
        <taxon>Metazoa</taxon>
        <taxon>Ecdysozoa</taxon>
        <taxon>Arthropoda</taxon>
        <taxon>Chelicerata</taxon>
        <taxon>Arachnida</taxon>
        <taxon>Araneae</taxon>
        <taxon>Araneomorphae</taxon>
        <taxon>Entelegynae</taxon>
        <taxon>Araneoidea</taxon>
        <taxon>Nephilidae</taxon>
        <taxon>Nephila</taxon>
    </lineage>
</organism>